<comment type="caution">
    <text evidence="3">The sequence shown here is derived from an EMBL/GenBank/DDBJ whole genome shotgun (WGS) entry which is preliminary data.</text>
</comment>
<evidence type="ECO:0000313" key="4">
    <source>
        <dbReference type="Proteomes" id="UP000661715"/>
    </source>
</evidence>
<feature type="domain" description="YdbS-like PH" evidence="2">
    <location>
        <begin position="108"/>
        <end position="165"/>
    </location>
</feature>
<dbReference type="Proteomes" id="UP000661715">
    <property type="component" value="Unassembled WGS sequence"/>
</dbReference>
<accession>A0ABR7UMI3</accession>
<sequence length="192" mass="21953">MVATTKAHYKLTNDMRVENFEQIKTENEKFVWTDKPNFLPFMASLIPVFIFAIIWGSFDFFFFIKPMLLGKEHSSSVDTFAIAFFGFHLIPVWIALISLFYQPLNHKKTFYALTDQRILIRSGVIGTDYKSYSLKSISDLNVNVGILDNANNTGTISFCTGHFDSNGKAEKGKLIGIQKPYEIFKLIQQTIN</sequence>
<protein>
    <recommendedName>
        <fullName evidence="2">YdbS-like PH domain-containing protein</fullName>
    </recommendedName>
</protein>
<keyword evidence="1" id="KW-0812">Transmembrane</keyword>
<keyword evidence="4" id="KW-1185">Reference proteome</keyword>
<gene>
    <name evidence="3" type="ORF">B6A10_02395</name>
</gene>
<dbReference type="EMBL" id="NASZ01000002">
    <property type="protein sequence ID" value="MBD0724021.1"/>
    <property type="molecule type" value="Genomic_DNA"/>
</dbReference>
<dbReference type="InterPro" id="IPR005182">
    <property type="entry name" value="YdbS-like_PH"/>
</dbReference>
<keyword evidence="1" id="KW-1133">Transmembrane helix</keyword>
<feature type="transmembrane region" description="Helical" evidence="1">
    <location>
        <begin position="76"/>
        <end position="101"/>
    </location>
</feature>
<reference evidence="3 4" key="1">
    <citation type="journal article" date="2020" name="Microbiol. Res.">
        <title>Flavobacterium pokkalii sp. nov., a novel plant growth promoting native rhizobacteria isolated from pokkali rice grown in coastal saline affected agricultural regions of southern India, Kerala.</title>
        <authorList>
            <person name="Menon R.R."/>
            <person name="Kumari S."/>
            <person name="Viver T."/>
            <person name="Rameshkumar N."/>
        </authorList>
    </citation>
    <scope>NUCLEOTIDE SEQUENCE [LARGE SCALE GENOMIC DNA]</scope>
    <source>
        <strain evidence="3 4">L1I52</strain>
    </source>
</reference>
<evidence type="ECO:0000256" key="1">
    <source>
        <dbReference type="SAM" id="Phobius"/>
    </source>
</evidence>
<proteinExistence type="predicted"/>
<keyword evidence="1" id="KW-0472">Membrane</keyword>
<feature type="transmembrane region" description="Helical" evidence="1">
    <location>
        <begin position="38"/>
        <end position="64"/>
    </location>
</feature>
<evidence type="ECO:0000313" key="3">
    <source>
        <dbReference type="EMBL" id="MBD0724021.1"/>
    </source>
</evidence>
<organism evidence="3 4">
    <name type="scientific">Flavobacterium pokkalii</name>
    <dbReference type="NCBI Taxonomy" id="1940408"/>
    <lineage>
        <taxon>Bacteria</taxon>
        <taxon>Pseudomonadati</taxon>
        <taxon>Bacteroidota</taxon>
        <taxon>Flavobacteriia</taxon>
        <taxon>Flavobacteriales</taxon>
        <taxon>Flavobacteriaceae</taxon>
        <taxon>Flavobacterium</taxon>
    </lineage>
</organism>
<evidence type="ECO:0000259" key="2">
    <source>
        <dbReference type="Pfam" id="PF03703"/>
    </source>
</evidence>
<dbReference type="Pfam" id="PF03703">
    <property type="entry name" value="bPH_2"/>
    <property type="match status" value="1"/>
</dbReference>
<name>A0ABR7UMI3_9FLAO</name>